<dbReference type="AlphaFoldDB" id="A0ABD0K4V2"/>
<gene>
    <name evidence="1" type="ORF">BaRGS_00026811</name>
</gene>
<organism evidence="1 2">
    <name type="scientific">Batillaria attramentaria</name>
    <dbReference type="NCBI Taxonomy" id="370345"/>
    <lineage>
        <taxon>Eukaryota</taxon>
        <taxon>Metazoa</taxon>
        <taxon>Spiralia</taxon>
        <taxon>Lophotrochozoa</taxon>
        <taxon>Mollusca</taxon>
        <taxon>Gastropoda</taxon>
        <taxon>Caenogastropoda</taxon>
        <taxon>Sorbeoconcha</taxon>
        <taxon>Cerithioidea</taxon>
        <taxon>Batillariidae</taxon>
        <taxon>Batillaria</taxon>
    </lineage>
</organism>
<proteinExistence type="predicted"/>
<reference evidence="1 2" key="1">
    <citation type="journal article" date="2023" name="Sci. Data">
        <title>Genome assembly of the Korean intertidal mud-creeper Batillaria attramentaria.</title>
        <authorList>
            <person name="Patra A.K."/>
            <person name="Ho P.T."/>
            <person name="Jun S."/>
            <person name="Lee S.J."/>
            <person name="Kim Y."/>
            <person name="Won Y.J."/>
        </authorList>
    </citation>
    <scope>NUCLEOTIDE SEQUENCE [LARGE SCALE GENOMIC DNA]</scope>
    <source>
        <strain evidence="1">Wonlab-2016</strain>
    </source>
</reference>
<dbReference type="EMBL" id="JACVVK020000254">
    <property type="protein sequence ID" value="KAK7481903.1"/>
    <property type="molecule type" value="Genomic_DNA"/>
</dbReference>
<name>A0ABD0K4V2_9CAEN</name>
<comment type="caution">
    <text evidence="1">The sequence shown here is derived from an EMBL/GenBank/DDBJ whole genome shotgun (WGS) entry which is preliminary data.</text>
</comment>
<evidence type="ECO:0000313" key="1">
    <source>
        <dbReference type="EMBL" id="KAK7481903.1"/>
    </source>
</evidence>
<protein>
    <submittedName>
        <fullName evidence="1">Uncharacterized protein</fullName>
    </submittedName>
</protein>
<feature type="non-terminal residue" evidence="1">
    <location>
        <position position="1"/>
    </location>
</feature>
<keyword evidence="2" id="KW-1185">Reference proteome</keyword>
<evidence type="ECO:0000313" key="2">
    <source>
        <dbReference type="Proteomes" id="UP001519460"/>
    </source>
</evidence>
<sequence>EITEDMFAESTSSSFSSSFTGVSMQMVDEACEALQADECIPQDIVSNICSVERQALHSSLMFLDKCLVPKGRFKNAAKEKVFANFHSAFLVNKDAVQELTSAQAAMWLCLKTLELLISANYEYNVQCEKSVPIVPTEETDIVQYIGGFVICSLVKKARRLTDTEQRNEMLECLQHLIADGHVAEPDTVSSAPRPLTQVLDRGGLVKIHPNILQVFLELEGTFRSCFDGPQRHLSYQTFTTACEQSHIISTCLFDQMYGASESVMEKILHGIWKSYFTVRAHHKCKTYMDAHRRKICAVKKQKGLRKSLSSSKHSS</sequence>
<accession>A0ABD0K4V2</accession>
<dbReference type="Proteomes" id="UP001519460">
    <property type="component" value="Unassembled WGS sequence"/>
</dbReference>